<dbReference type="InterPro" id="IPR004358">
    <property type="entry name" value="Sig_transdc_His_kin-like_C"/>
</dbReference>
<dbReference type="InterPro" id="IPR036890">
    <property type="entry name" value="HATPase_C_sf"/>
</dbReference>
<dbReference type="SMART" id="SM00387">
    <property type="entry name" value="HATPase_c"/>
    <property type="match status" value="1"/>
</dbReference>
<evidence type="ECO:0000256" key="5">
    <source>
        <dbReference type="ARBA" id="ARBA00022777"/>
    </source>
</evidence>
<keyword evidence="6" id="KW-1133">Transmembrane helix</keyword>
<feature type="transmembrane region" description="Helical" evidence="6">
    <location>
        <begin position="12"/>
        <end position="29"/>
    </location>
</feature>
<evidence type="ECO:0000256" key="3">
    <source>
        <dbReference type="ARBA" id="ARBA00022553"/>
    </source>
</evidence>
<dbReference type="PANTHER" id="PTHR43304:SF1">
    <property type="entry name" value="PAC DOMAIN-CONTAINING PROTEIN"/>
    <property type="match status" value="1"/>
</dbReference>
<dbReference type="Pfam" id="PF05227">
    <property type="entry name" value="CHASE3"/>
    <property type="match status" value="1"/>
</dbReference>
<dbReference type="RefSeq" id="WP_176005769.1">
    <property type="nucleotide sequence ID" value="NZ_JABWMI010000010.1"/>
</dbReference>
<evidence type="ECO:0000313" key="8">
    <source>
        <dbReference type="EMBL" id="NYA70959.1"/>
    </source>
</evidence>
<gene>
    <name evidence="8" type="ORF">HZF10_08520</name>
</gene>
<accession>A0A7Y8Y1M0</accession>
<keyword evidence="3" id="KW-0597">Phosphoprotein</keyword>
<dbReference type="Pfam" id="PF02518">
    <property type="entry name" value="HATPase_c"/>
    <property type="match status" value="1"/>
</dbReference>
<dbReference type="InterPro" id="IPR007891">
    <property type="entry name" value="CHASE3"/>
</dbReference>
<reference evidence="8 9" key="1">
    <citation type="submission" date="2020-07" db="EMBL/GenBank/DDBJ databases">
        <authorList>
            <person name="Sun Q."/>
        </authorList>
    </citation>
    <scope>NUCLEOTIDE SEQUENCE [LARGE SCALE GENOMIC DNA]</scope>
    <source>
        <strain evidence="8 9">MAH-1</strain>
    </source>
</reference>
<feature type="transmembrane region" description="Helical" evidence="6">
    <location>
        <begin position="185"/>
        <end position="203"/>
    </location>
</feature>
<evidence type="ECO:0000313" key="9">
    <source>
        <dbReference type="Proteomes" id="UP000535020"/>
    </source>
</evidence>
<dbReference type="InterPro" id="IPR003594">
    <property type="entry name" value="HATPase_dom"/>
</dbReference>
<keyword evidence="6" id="KW-0812">Transmembrane</keyword>
<evidence type="ECO:0000256" key="4">
    <source>
        <dbReference type="ARBA" id="ARBA00022679"/>
    </source>
</evidence>
<dbReference type="PROSITE" id="PS50109">
    <property type="entry name" value="HIS_KIN"/>
    <property type="match status" value="1"/>
</dbReference>
<dbReference type="PANTHER" id="PTHR43304">
    <property type="entry name" value="PHYTOCHROME-LIKE PROTEIN CPH1"/>
    <property type="match status" value="1"/>
</dbReference>
<keyword evidence="5" id="KW-0418">Kinase</keyword>
<dbReference type="SUPFAM" id="SSF55874">
    <property type="entry name" value="ATPase domain of HSP90 chaperone/DNA topoisomerase II/histidine kinase"/>
    <property type="match status" value="1"/>
</dbReference>
<evidence type="ECO:0000256" key="6">
    <source>
        <dbReference type="SAM" id="Phobius"/>
    </source>
</evidence>
<comment type="catalytic activity">
    <reaction evidence="1">
        <text>ATP + protein L-histidine = ADP + protein N-phospho-L-histidine.</text>
        <dbReference type="EC" id="2.7.13.3"/>
    </reaction>
</comment>
<evidence type="ECO:0000256" key="1">
    <source>
        <dbReference type="ARBA" id="ARBA00000085"/>
    </source>
</evidence>
<dbReference type="PRINTS" id="PR00344">
    <property type="entry name" value="BCTRLSENSOR"/>
</dbReference>
<dbReference type="EC" id="2.7.13.3" evidence="2"/>
<keyword evidence="6" id="KW-0472">Membrane</keyword>
<keyword evidence="4" id="KW-0808">Transferase</keyword>
<protein>
    <recommendedName>
        <fullName evidence="2">histidine kinase</fullName>
        <ecNumber evidence="2">2.7.13.3</ecNumber>
    </recommendedName>
</protein>
<evidence type="ECO:0000256" key="2">
    <source>
        <dbReference type="ARBA" id="ARBA00012438"/>
    </source>
</evidence>
<feature type="domain" description="Histidine kinase" evidence="7">
    <location>
        <begin position="239"/>
        <end position="451"/>
    </location>
</feature>
<dbReference type="CDD" id="cd19410">
    <property type="entry name" value="HK9-like_sensor"/>
    <property type="match status" value="1"/>
</dbReference>
<proteinExistence type="predicted"/>
<sequence length="451" mass="51009">MKVLSLKNKIDLTFLLVAVVFCGLIWSTYNRAYSVTKNRHIISQTYNTNTVLEKILSSMIDIETGARGYTITGKENFLEIYESGNKDVEEWIDSLEDMKRGKSADDKRISELKRLIDSKKAFTILTIEARRNKGMEEAAAMISTGQGKAIMDSLRERIAVYQKSQLQILTEKLAETDANIKARNFNFFLFVIVMFALLVFAYGRIRMNAKQMMIDGVIQEKLSDELAYQNQQLNDFANITSHNLRSSAANMTSLISLVDEKSGVEEYRNVFTMMRKVASNLNDSLNELIEILRIKKSRPADKEPVHFVDVYLRVTETLQGDVLNNKATLESDFNEAPTVMFSKIHLESVLQNLIGNAMKYKSPDRDPVIKVRSEIQNGEILLHISDNGLGIDLERHGNKIFGMYQMFHKHPDAKGIGLFITKAQIENLGGTITVTSDGINGSTFTVNFGKR</sequence>
<dbReference type="Gene3D" id="3.30.565.10">
    <property type="entry name" value="Histidine kinase-like ATPase, C-terminal domain"/>
    <property type="match status" value="1"/>
</dbReference>
<evidence type="ECO:0000259" key="7">
    <source>
        <dbReference type="PROSITE" id="PS50109"/>
    </source>
</evidence>
<dbReference type="Proteomes" id="UP000535020">
    <property type="component" value="Unassembled WGS sequence"/>
</dbReference>
<comment type="caution">
    <text evidence="8">The sequence shown here is derived from an EMBL/GenBank/DDBJ whole genome shotgun (WGS) entry which is preliminary data.</text>
</comment>
<dbReference type="EMBL" id="JACBJI010000003">
    <property type="protein sequence ID" value="NYA70959.1"/>
    <property type="molecule type" value="Genomic_DNA"/>
</dbReference>
<organism evidence="8 9">
    <name type="scientific">Flavobacterium agri</name>
    <dbReference type="NCBI Taxonomy" id="2743471"/>
    <lineage>
        <taxon>Bacteria</taxon>
        <taxon>Pseudomonadati</taxon>
        <taxon>Bacteroidota</taxon>
        <taxon>Flavobacteriia</taxon>
        <taxon>Flavobacteriales</taxon>
        <taxon>Flavobacteriaceae</taxon>
        <taxon>Flavobacterium</taxon>
    </lineage>
</organism>
<keyword evidence="9" id="KW-1185">Reference proteome</keyword>
<dbReference type="InterPro" id="IPR052162">
    <property type="entry name" value="Sensor_kinase/Photoreceptor"/>
</dbReference>
<name>A0A7Y8Y1M0_9FLAO</name>
<dbReference type="GO" id="GO:0004673">
    <property type="term" value="F:protein histidine kinase activity"/>
    <property type="evidence" value="ECO:0007669"/>
    <property type="project" value="UniProtKB-EC"/>
</dbReference>
<dbReference type="InterPro" id="IPR005467">
    <property type="entry name" value="His_kinase_dom"/>
</dbReference>
<dbReference type="AlphaFoldDB" id="A0A7Y8Y1M0"/>